<dbReference type="GO" id="GO:0009294">
    <property type="term" value="P:DNA-mediated transformation"/>
    <property type="evidence" value="ECO:0007669"/>
    <property type="project" value="InterPro"/>
</dbReference>
<reference evidence="5 6" key="1">
    <citation type="submission" date="2018-10" db="EMBL/GenBank/DDBJ databases">
        <title>Genomic Encyclopedia of Type Strains, Phase IV (KMG-IV): sequencing the most valuable type-strain genomes for metagenomic binning, comparative biology and taxonomic classification.</title>
        <authorList>
            <person name="Goeker M."/>
        </authorList>
    </citation>
    <scope>NUCLEOTIDE SEQUENCE [LARGE SCALE GENOMIC DNA]</scope>
    <source>
        <strain evidence="5 6">DSM 22653</strain>
    </source>
</reference>
<comment type="similarity">
    <text evidence="1">Belongs to the DprA/Smf family.</text>
</comment>
<dbReference type="InterPro" id="IPR057666">
    <property type="entry name" value="DrpA_SLOG"/>
</dbReference>
<dbReference type="SUPFAM" id="SSF46785">
    <property type="entry name" value="Winged helix' DNA-binding domain"/>
    <property type="match status" value="1"/>
</dbReference>
<dbReference type="RefSeq" id="WP_121444602.1">
    <property type="nucleotide sequence ID" value="NZ_RBIJ01000004.1"/>
</dbReference>
<dbReference type="InterPro" id="IPR036390">
    <property type="entry name" value="WH_DNA-bd_sf"/>
</dbReference>
<gene>
    <name evidence="5" type="ORF">C7438_1358</name>
</gene>
<dbReference type="InterPro" id="IPR041614">
    <property type="entry name" value="DprA_WH"/>
</dbReference>
<dbReference type="PANTHER" id="PTHR43022:SF1">
    <property type="entry name" value="PROTEIN SMF"/>
    <property type="match status" value="1"/>
</dbReference>
<evidence type="ECO:0000259" key="4">
    <source>
        <dbReference type="Pfam" id="PF17782"/>
    </source>
</evidence>
<dbReference type="PANTHER" id="PTHR43022">
    <property type="entry name" value="PROTEIN SMF"/>
    <property type="match status" value="1"/>
</dbReference>
<evidence type="ECO:0000313" key="5">
    <source>
        <dbReference type="EMBL" id="RKQ84180.1"/>
    </source>
</evidence>
<dbReference type="Gene3D" id="1.10.10.10">
    <property type="entry name" value="Winged helix-like DNA-binding domain superfamily/Winged helix DNA-binding domain"/>
    <property type="match status" value="1"/>
</dbReference>
<evidence type="ECO:0000259" key="3">
    <source>
        <dbReference type="Pfam" id="PF02481"/>
    </source>
</evidence>
<protein>
    <submittedName>
        <fullName evidence="5">DNA protecting protein DprA</fullName>
    </submittedName>
</protein>
<sequence length="391" mass="41738">MTEADLLAAAVLHGVHGVGQRRLWRVYELLSGAFHLLCTREGWERVRAGRALPEDVLRAAEEHFARICGGGEVPPKPRDVRILWWGDSEYPRGLREISDPPFLLYARGDLDALALPPVAVVGTRRPTAYGLLVAERFAAGFVAEGAAVVSGMAFGIDAAAHRSALRARGRTVAVLASGVDVPTPAAHRRLYEEILAGGGLVLSEMPLGTAAERGLFPLRNRLLSGVSRAVLVVESRPRGGAMLTAEWAQTHGRLLFAVPGPVFSPASEGPNRLLAAGARPALSPGEVLAHLSSESPGEFRPSSQAEGAFRPPPPQDKEAGAAPESPSARRAFAPEEQAILARLGAAPRTIEELLRELSLEPSALYALLIRLELAGLVRRLPGGRYARAEEK</sequence>
<evidence type="ECO:0000313" key="6">
    <source>
        <dbReference type="Proteomes" id="UP000267019"/>
    </source>
</evidence>
<dbReference type="InterPro" id="IPR003488">
    <property type="entry name" value="DprA"/>
</dbReference>
<dbReference type="OrthoDB" id="9785707at2"/>
<evidence type="ECO:0000256" key="2">
    <source>
        <dbReference type="SAM" id="MobiDB-lite"/>
    </source>
</evidence>
<keyword evidence="6" id="KW-1185">Reference proteome</keyword>
<dbReference type="InterPro" id="IPR036388">
    <property type="entry name" value="WH-like_DNA-bd_sf"/>
</dbReference>
<organism evidence="5 6">
    <name type="scientific">Brockia lithotrophica</name>
    <dbReference type="NCBI Taxonomy" id="933949"/>
    <lineage>
        <taxon>Bacteria</taxon>
        <taxon>Bacillati</taxon>
        <taxon>Bacillota</taxon>
        <taxon>Bacilli</taxon>
        <taxon>Bacillales</taxon>
        <taxon>Bacillales Family X. Incertae Sedis</taxon>
        <taxon>Brockia</taxon>
    </lineage>
</organism>
<comment type="caution">
    <text evidence="5">The sequence shown here is derived from an EMBL/GenBank/DDBJ whole genome shotgun (WGS) entry which is preliminary data.</text>
</comment>
<dbReference type="Pfam" id="PF02481">
    <property type="entry name" value="DNA_processg_A"/>
    <property type="match status" value="1"/>
</dbReference>
<accession>A0A660KTV9</accession>
<dbReference type="SUPFAM" id="SSF102405">
    <property type="entry name" value="MCP/YpsA-like"/>
    <property type="match status" value="1"/>
</dbReference>
<name>A0A660KTV9_9BACL</name>
<dbReference type="EMBL" id="RBIJ01000004">
    <property type="protein sequence ID" value="RKQ84180.1"/>
    <property type="molecule type" value="Genomic_DNA"/>
</dbReference>
<dbReference type="NCBIfam" id="TIGR00732">
    <property type="entry name" value="dprA"/>
    <property type="match status" value="1"/>
</dbReference>
<proteinExistence type="inferred from homology"/>
<dbReference type="Gene3D" id="3.40.50.450">
    <property type="match status" value="1"/>
</dbReference>
<dbReference type="Proteomes" id="UP000267019">
    <property type="component" value="Unassembled WGS sequence"/>
</dbReference>
<feature type="domain" description="DprA winged helix" evidence="4">
    <location>
        <begin position="324"/>
        <end position="383"/>
    </location>
</feature>
<feature type="domain" description="Smf/DprA SLOG" evidence="3">
    <location>
        <begin position="82"/>
        <end position="290"/>
    </location>
</feature>
<feature type="region of interest" description="Disordered" evidence="2">
    <location>
        <begin position="291"/>
        <end position="329"/>
    </location>
</feature>
<dbReference type="Pfam" id="PF17782">
    <property type="entry name" value="WHD_DprA"/>
    <property type="match status" value="1"/>
</dbReference>
<dbReference type="AlphaFoldDB" id="A0A660KTV9"/>
<evidence type="ECO:0000256" key="1">
    <source>
        <dbReference type="ARBA" id="ARBA00006525"/>
    </source>
</evidence>